<reference evidence="1 2" key="1">
    <citation type="journal article" date="2022" name="Genome Biol. Evol.">
        <title>The Spruce Budworm Genome: Reconstructing the Evolutionary History of Antifreeze Proteins.</title>
        <authorList>
            <person name="Beliveau C."/>
            <person name="Gagne P."/>
            <person name="Picq S."/>
            <person name="Vernygora O."/>
            <person name="Keeling C.I."/>
            <person name="Pinkney K."/>
            <person name="Doucet D."/>
            <person name="Wen F."/>
            <person name="Johnston J.S."/>
            <person name="Maaroufi H."/>
            <person name="Boyle B."/>
            <person name="Laroche J."/>
            <person name="Dewar K."/>
            <person name="Juretic N."/>
            <person name="Blackburn G."/>
            <person name="Nisole A."/>
            <person name="Brunet B."/>
            <person name="Brandao M."/>
            <person name="Lumley L."/>
            <person name="Duan J."/>
            <person name="Quan G."/>
            <person name="Lucarotti C.J."/>
            <person name="Roe A.D."/>
            <person name="Sperling F.A.H."/>
            <person name="Levesque R.C."/>
            <person name="Cusson M."/>
        </authorList>
    </citation>
    <scope>NUCLEOTIDE SEQUENCE [LARGE SCALE GENOMIC DNA]</scope>
    <source>
        <strain evidence="1">Glfc:IPQL:Cfum</strain>
    </source>
</reference>
<proteinExistence type="predicted"/>
<evidence type="ECO:0000313" key="1">
    <source>
        <dbReference type="EMBL" id="KAI8428218.1"/>
    </source>
</evidence>
<gene>
    <name evidence="1" type="ORF">MSG28_002442</name>
</gene>
<protein>
    <submittedName>
        <fullName evidence="1">Uncharacterized protein</fullName>
    </submittedName>
</protein>
<dbReference type="Proteomes" id="UP001064048">
    <property type="component" value="Chromosome 3"/>
</dbReference>
<accession>A0ACC0JVY0</accession>
<comment type="caution">
    <text evidence="1">The sequence shown here is derived from an EMBL/GenBank/DDBJ whole genome shotgun (WGS) entry which is preliminary data.</text>
</comment>
<dbReference type="EMBL" id="CM046103">
    <property type="protein sequence ID" value="KAI8428218.1"/>
    <property type="molecule type" value="Genomic_DNA"/>
</dbReference>
<sequence>MQRGKKPTRKKSQSEPSPSDASLPKIPKIKLPDDFKIRTNPLFKLPDELLKFPERKKGKSEAKPVTKKRPNGNFLMQSFSALRRSREEFRTKLMNLICQSPPGEAGDGNHPSEEDNKLRYYYYIHYGLDTIHVAPLDNKVILKVHNLLTMKLRKWKETLFQCTDEMREDFMMAMKKAIVDFVLKDPNAPIIEAEIVESYKKKMADLINEQRIGPELRVQDFDDYVCLLNGVSLGKIRRFINSRPEKTFEEYCAEIFDEYNLIGNTLLTPPPDTAALMELIEYCKKAEDVLITQMEDKLREAMRSIIFLGDYTIFTPQELKANCQAFHWYSRLPGIIEESKVICEQKKIEYQELLKVRIAKFIDDLEIYEAQCDEMQYWGEMSELTIYASKARTLDEKQKMDEFKTHLPIIQTLGNPGMKARHWEKISEIVGFPIIVDEEMSLQKVIDFNLDSYIEKFESISEAATKENNLEKMLDKMMKEWADLRFEINPHKDSGTYIISGVDEIQLLLDDHIVKTQTMKNSPYIKPFEEVILDWESKLVLLQDILDEWLKVQATWMYLEPIFSSPDIQQQIPEEGRRFSAVDKMWREIMKAAYVEPRVLDVITIEKMADRLKKSNILLELVQKGLNAYLEKKRLYFPRFFFLSNDELLEILSETKDPMRVQPHLKKCFEGIAKLTFTSEMVVTHMRSSEGEHVELIITINTVAARGQVEKWLLELEKAMKVSVHNAVALSYDDYMLRPRQDWVLIWPGQAGGDPASREIRAWTCVPPSVVCDATRGEGDRCAQHTLVRLKDIAE</sequence>
<keyword evidence="2" id="KW-1185">Reference proteome</keyword>
<evidence type="ECO:0000313" key="2">
    <source>
        <dbReference type="Proteomes" id="UP001064048"/>
    </source>
</evidence>
<name>A0ACC0JVY0_CHOFU</name>
<organism evidence="1 2">
    <name type="scientific">Choristoneura fumiferana</name>
    <name type="common">Spruce budworm moth</name>
    <name type="synonym">Archips fumiferana</name>
    <dbReference type="NCBI Taxonomy" id="7141"/>
    <lineage>
        <taxon>Eukaryota</taxon>
        <taxon>Metazoa</taxon>
        <taxon>Ecdysozoa</taxon>
        <taxon>Arthropoda</taxon>
        <taxon>Hexapoda</taxon>
        <taxon>Insecta</taxon>
        <taxon>Pterygota</taxon>
        <taxon>Neoptera</taxon>
        <taxon>Endopterygota</taxon>
        <taxon>Lepidoptera</taxon>
        <taxon>Glossata</taxon>
        <taxon>Ditrysia</taxon>
        <taxon>Tortricoidea</taxon>
        <taxon>Tortricidae</taxon>
        <taxon>Tortricinae</taxon>
        <taxon>Choristoneura</taxon>
    </lineage>
</organism>